<feature type="compositionally biased region" description="Gly residues" evidence="7">
    <location>
        <begin position="909"/>
        <end position="926"/>
    </location>
</feature>
<evidence type="ECO:0000256" key="1">
    <source>
        <dbReference type="ARBA" id="ARBA00005409"/>
    </source>
</evidence>
<feature type="compositionally biased region" description="Low complexity" evidence="7">
    <location>
        <begin position="1047"/>
        <end position="1057"/>
    </location>
</feature>
<dbReference type="SUPFAM" id="SSF53756">
    <property type="entry name" value="UDP-Glycosyltransferase/glycogen phosphorylase"/>
    <property type="match status" value="1"/>
</dbReference>
<evidence type="ECO:0000313" key="8">
    <source>
        <dbReference type="EMBL" id="GLC47635.1"/>
    </source>
</evidence>
<dbReference type="GO" id="GO:0005992">
    <property type="term" value="P:trehalose biosynthetic process"/>
    <property type="evidence" value="ECO:0007669"/>
    <property type="project" value="InterPro"/>
</dbReference>
<dbReference type="InterPro" id="IPR012766">
    <property type="entry name" value="Trehalose_OtsA"/>
</dbReference>
<dbReference type="Proteomes" id="UP001165080">
    <property type="component" value="Unassembled WGS sequence"/>
</dbReference>
<comment type="catalytic activity">
    <reaction evidence="6">
        <text>D-glucose 6-phosphate + UDP-alpha-D-glucose = alpha,alpha-trehalose 6-phosphate + UDP + H(+)</text>
        <dbReference type="Rhea" id="RHEA:18889"/>
        <dbReference type="ChEBI" id="CHEBI:15378"/>
        <dbReference type="ChEBI" id="CHEBI:58223"/>
        <dbReference type="ChEBI" id="CHEBI:58429"/>
        <dbReference type="ChEBI" id="CHEBI:58885"/>
        <dbReference type="ChEBI" id="CHEBI:61548"/>
        <dbReference type="EC" id="2.4.1.15"/>
    </reaction>
</comment>
<gene>
    <name evidence="8" type="primary">PLEST010186</name>
    <name evidence="8" type="ORF">PLESTB_000009400</name>
</gene>
<keyword evidence="4" id="KW-0328">Glycosyltransferase</keyword>
<feature type="compositionally biased region" description="Gly residues" evidence="7">
    <location>
        <begin position="1150"/>
        <end position="1169"/>
    </location>
</feature>
<dbReference type="SUPFAM" id="SSF56784">
    <property type="entry name" value="HAD-like"/>
    <property type="match status" value="1"/>
</dbReference>
<dbReference type="AlphaFoldDB" id="A0A9W6B951"/>
<dbReference type="GO" id="GO:0004805">
    <property type="term" value="F:trehalose-phosphatase activity"/>
    <property type="evidence" value="ECO:0007669"/>
    <property type="project" value="TreeGrafter"/>
</dbReference>
<evidence type="ECO:0000256" key="6">
    <source>
        <dbReference type="ARBA" id="ARBA00048039"/>
    </source>
</evidence>
<dbReference type="GO" id="GO:0003825">
    <property type="term" value="F:alpha,alpha-trehalose-phosphate synthase (UDP-forming) activity"/>
    <property type="evidence" value="ECO:0007669"/>
    <property type="project" value="UniProtKB-EC"/>
</dbReference>
<comment type="similarity">
    <text evidence="1">In the N-terminal section; belongs to the glycosyltransferase 20 family.</text>
</comment>
<evidence type="ECO:0000256" key="3">
    <source>
        <dbReference type="ARBA" id="ARBA00012538"/>
    </source>
</evidence>
<dbReference type="GO" id="GO:0005829">
    <property type="term" value="C:cytosol"/>
    <property type="evidence" value="ECO:0007669"/>
    <property type="project" value="TreeGrafter"/>
</dbReference>
<evidence type="ECO:0000256" key="7">
    <source>
        <dbReference type="SAM" id="MobiDB-lite"/>
    </source>
</evidence>
<dbReference type="PANTHER" id="PTHR10788:SF106">
    <property type="entry name" value="BCDNA.GH08860"/>
    <property type="match status" value="1"/>
</dbReference>
<reference evidence="8 9" key="1">
    <citation type="journal article" date="2023" name="Commun. Biol.">
        <title>Reorganization of the ancestral sex-determining regions during the evolution of trioecy in Pleodorina starrii.</title>
        <authorList>
            <person name="Takahashi K."/>
            <person name="Suzuki S."/>
            <person name="Kawai-Toyooka H."/>
            <person name="Yamamoto K."/>
            <person name="Hamaji T."/>
            <person name="Ootsuki R."/>
            <person name="Yamaguchi H."/>
            <person name="Kawachi M."/>
            <person name="Higashiyama T."/>
            <person name="Nozaki H."/>
        </authorList>
    </citation>
    <scope>NUCLEOTIDE SEQUENCE [LARGE SCALE GENOMIC DNA]</scope>
    <source>
        <strain evidence="8 9">NIES-4479</strain>
    </source>
</reference>
<dbReference type="Gene3D" id="3.40.50.1000">
    <property type="entry name" value="HAD superfamily/HAD-like"/>
    <property type="match status" value="1"/>
</dbReference>
<dbReference type="EMBL" id="BRXU01000001">
    <property type="protein sequence ID" value="GLC47635.1"/>
    <property type="molecule type" value="Genomic_DNA"/>
</dbReference>
<feature type="compositionally biased region" description="Low complexity" evidence="7">
    <location>
        <begin position="986"/>
        <end position="1002"/>
    </location>
</feature>
<feature type="region of interest" description="Disordered" evidence="7">
    <location>
        <begin position="886"/>
        <end position="969"/>
    </location>
</feature>
<feature type="compositionally biased region" description="Polar residues" evidence="7">
    <location>
        <begin position="1030"/>
        <end position="1046"/>
    </location>
</feature>
<feature type="region of interest" description="Disordered" evidence="7">
    <location>
        <begin position="1107"/>
        <end position="1169"/>
    </location>
</feature>
<dbReference type="FunFam" id="3.40.50.2000:FF:000039">
    <property type="entry name" value="alpha,alpha-trehalose-phosphate synthase [UDP-forming] 1-like"/>
    <property type="match status" value="1"/>
</dbReference>
<feature type="compositionally biased region" description="Gly residues" evidence="7">
    <location>
        <begin position="652"/>
        <end position="666"/>
    </location>
</feature>
<organism evidence="8 9">
    <name type="scientific">Pleodorina starrii</name>
    <dbReference type="NCBI Taxonomy" id="330485"/>
    <lineage>
        <taxon>Eukaryota</taxon>
        <taxon>Viridiplantae</taxon>
        <taxon>Chlorophyta</taxon>
        <taxon>core chlorophytes</taxon>
        <taxon>Chlorophyceae</taxon>
        <taxon>CS clade</taxon>
        <taxon>Chlamydomonadales</taxon>
        <taxon>Volvocaceae</taxon>
        <taxon>Pleodorina</taxon>
    </lineage>
</organism>
<feature type="region of interest" description="Disordered" evidence="7">
    <location>
        <begin position="1186"/>
        <end position="1213"/>
    </location>
</feature>
<keyword evidence="9" id="KW-1185">Reference proteome</keyword>
<dbReference type="NCBIfam" id="TIGR02400">
    <property type="entry name" value="trehalose_OtsA"/>
    <property type="match status" value="1"/>
</dbReference>
<comment type="caution">
    <text evidence="8">The sequence shown here is derived from an EMBL/GenBank/DDBJ whole genome shotgun (WGS) entry which is preliminary data.</text>
</comment>
<feature type="region of interest" description="Disordered" evidence="7">
    <location>
        <begin position="652"/>
        <end position="672"/>
    </location>
</feature>
<dbReference type="InterPro" id="IPR036412">
    <property type="entry name" value="HAD-like_sf"/>
</dbReference>
<proteinExistence type="inferred from homology"/>
<name>A0A9W6B951_9CHLO</name>
<dbReference type="InterPro" id="IPR003337">
    <property type="entry name" value="Trehalose_PPase"/>
</dbReference>
<feature type="compositionally biased region" description="Polar residues" evidence="7">
    <location>
        <begin position="1003"/>
        <end position="1019"/>
    </location>
</feature>
<dbReference type="Gene3D" id="3.40.50.2000">
    <property type="entry name" value="Glycogen Phosphorylase B"/>
    <property type="match status" value="2"/>
</dbReference>
<evidence type="ECO:0000256" key="5">
    <source>
        <dbReference type="ARBA" id="ARBA00022679"/>
    </source>
</evidence>
<accession>A0A9W6B951</accession>
<dbReference type="Pfam" id="PF00982">
    <property type="entry name" value="Glyco_transf_20"/>
    <property type="match status" value="1"/>
</dbReference>
<dbReference type="PANTHER" id="PTHR10788">
    <property type="entry name" value="TREHALOSE-6-PHOSPHATE SYNTHASE"/>
    <property type="match status" value="1"/>
</dbReference>
<comment type="similarity">
    <text evidence="2">In the C-terminal section; belongs to the trehalose phosphatase family.</text>
</comment>
<keyword evidence="5" id="KW-0808">Transferase</keyword>
<sequence>MSSLPELDSEDVSSSLPTTRVDRLLRERIRRNRSHQAFDICEDVPQEDPVLESVPEPPAQARLVVVANRLPVTCSKDSSGRWQLQASAGGLVSALKGVSNYVTLWIGWPGIWVKQGRERDELTAILKAEGFSPVWMDHTLLDLYYNGFCNSVLWQLFHYVPLNIDTWQKMAEHRAMQLQWQAYQMANEKFADVVLAEYATNDVVWVQDYHLMLLPSLLKQNVPKMKVGFFLHTPFPSSEMYRTLPVREEVLRAVLAADLVGFHTYDYARHFISSCTRILGLEGTPEGVENNGVLTRVGTFPIGIDPERFTRALESGEVQSQTAKLLNRYAGRKIMLGVDRLDMVKGIPQKLLAYEKFLEEHPEWRDKVLLVQIAVPSRTDVPEYQKLRSMVHEIVGRINGQYGTLTYVPIYHLDTSLSFTELCALYAVTDVALVTSLRDGMNLVSYEYVACQSDNAGVLVLSEFAGAAQSLGAGALLVNPWNISDMANAIYDALSMNEEERRERHRQNYMHVQTHTAQHWADTFITELNDTHIEADLRMRHTPPPLDVQEVVRAYQCSKRRLVVLGYNATLTTSVEAPRLPKRQFEQVKALAKVNPRVMQSVCELCTDPANVVVIFSGSETSKLDEVFGHLPVWLAAENGVYVRPPAGGAGGAAGGAAGRPGGDGPGARSQSPAPLPQWKCVFDQVHCEWMESVQLVFDYFCERTPRSFVEARETSLVWNYKYADVEFGRIQARDLLQHLWTGPISNAPVEIIQGGKSVEVRPVGVTKGLAMQRLVGLIAAEGGIEAAAFDMVLCIGHLLGRDENLFSLFEGARIDGAAPAHNSRSERFAAANAAALAAATANGGAGQTPQEMLYTAAAARAGSRAAAAAAAAAAGAAAAAAAHGSRHARSSSTGGIHVSVEDPPTGRLGSGGGAGPSGSGSGPLGTGPPALPALAAMQQQNHHHHHQQTAQQQPGGGGGRALSGLGPSSLTQAIGAARGHTTIVPPATATPTPSQTSASSPFLAQSATPLPHSNSPRDPTQVPMAAAGSPTTSMAAASAQCSSPHATAPAPEAATAVGGRPTEPAHSHPMARPQPQQQQPHPQTQQQGQQQQMQLLQHLAAAQMHGAGVGPHHPHLHPYPGLGLGAGAGHHHHHHGGAMPPHTERLGRSGSGGGAAMGGGGGSGLPGAGGSMPGAVACRHGGTLKAPSQAVEGHCRGHLQSQEPQTQNKRGP</sequence>
<feature type="compositionally biased region" description="Low complexity" evidence="7">
    <location>
        <begin position="1071"/>
        <end position="1095"/>
    </location>
</feature>
<feature type="region of interest" description="Disordered" evidence="7">
    <location>
        <begin position="984"/>
        <end position="1095"/>
    </location>
</feature>
<evidence type="ECO:0000256" key="4">
    <source>
        <dbReference type="ARBA" id="ARBA00022676"/>
    </source>
</evidence>
<dbReference type="FunFam" id="3.30.70.1020:FF:000001">
    <property type="entry name" value="Alpha,alpha-trehalose-phosphate synthase [UDP-forming] 1"/>
    <property type="match status" value="1"/>
</dbReference>
<protein>
    <recommendedName>
        <fullName evidence="3">alpha,alpha-trehalose-phosphate synthase (UDP-forming)</fullName>
        <ecNumber evidence="3">2.4.1.15</ecNumber>
    </recommendedName>
</protein>
<feature type="compositionally biased region" description="Polar residues" evidence="7">
    <location>
        <begin position="1200"/>
        <end position="1213"/>
    </location>
</feature>
<dbReference type="Gene3D" id="3.30.70.1020">
    <property type="entry name" value="Trehalose-6-phosphate phosphatase related protein, domain 2"/>
    <property type="match status" value="1"/>
</dbReference>
<dbReference type="InterPro" id="IPR001830">
    <property type="entry name" value="Glyco_trans_20"/>
</dbReference>
<dbReference type="CDD" id="cd03788">
    <property type="entry name" value="GT20_TPS"/>
    <property type="match status" value="1"/>
</dbReference>
<evidence type="ECO:0000256" key="2">
    <source>
        <dbReference type="ARBA" id="ARBA00006330"/>
    </source>
</evidence>
<dbReference type="FunFam" id="3.40.50.2000:FF:000046">
    <property type="entry name" value="alpha,alpha-trehalose-phosphate synthase [UDP-forming] 1"/>
    <property type="match status" value="1"/>
</dbReference>
<dbReference type="EC" id="2.4.1.15" evidence="3"/>
<evidence type="ECO:0000313" key="9">
    <source>
        <dbReference type="Proteomes" id="UP001165080"/>
    </source>
</evidence>
<dbReference type="Pfam" id="PF02358">
    <property type="entry name" value="Trehalose_PPase"/>
    <property type="match status" value="1"/>
</dbReference>
<dbReference type="InterPro" id="IPR023214">
    <property type="entry name" value="HAD_sf"/>
</dbReference>